<accession>A0A0V8GF70</accession>
<dbReference type="CDD" id="cd05289">
    <property type="entry name" value="MDR_like_2"/>
    <property type="match status" value="1"/>
</dbReference>
<dbReference type="AlphaFoldDB" id="A0A0V8GF70"/>
<dbReference type="Pfam" id="PF13602">
    <property type="entry name" value="ADH_zinc_N_2"/>
    <property type="match status" value="1"/>
</dbReference>
<dbReference type="GO" id="GO:0016491">
    <property type="term" value="F:oxidoreductase activity"/>
    <property type="evidence" value="ECO:0007669"/>
    <property type="project" value="InterPro"/>
</dbReference>
<dbReference type="Gene3D" id="3.90.180.10">
    <property type="entry name" value="Medium-chain alcohol dehydrogenases, catalytic domain"/>
    <property type="match status" value="1"/>
</dbReference>
<dbReference type="InterPro" id="IPR011032">
    <property type="entry name" value="GroES-like_sf"/>
</dbReference>
<organism evidence="2 3">
    <name type="scientific">Exiguobacterium indicum</name>
    <dbReference type="NCBI Taxonomy" id="296995"/>
    <lineage>
        <taxon>Bacteria</taxon>
        <taxon>Bacillati</taxon>
        <taxon>Bacillota</taxon>
        <taxon>Bacilli</taxon>
        <taxon>Bacillales</taxon>
        <taxon>Bacillales Family XII. Incertae Sedis</taxon>
        <taxon>Exiguobacterium</taxon>
    </lineage>
</organism>
<dbReference type="EMBL" id="LNQL01000003">
    <property type="protein sequence ID" value="KSU48794.1"/>
    <property type="molecule type" value="Genomic_DNA"/>
</dbReference>
<dbReference type="SUPFAM" id="SSF51735">
    <property type="entry name" value="NAD(P)-binding Rossmann-fold domains"/>
    <property type="match status" value="1"/>
</dbReference>
<proteinExistence type="predicted"/>
<evidence type="ECO:0000259" key="1">
    <source>
        <dbReference type="SMART" id="SM00829"/>
    </source>
</evidence>
<dbReference type="OrthoDB" id="9792162at2"/>
<protein>
    <submittedName>
        <fullName evidence="2">NADPH:quinone reductase</fullName>
    </submittedName>
</protein>
<dbReference type="InterPro" id="IPR013154">
    <property type="entry name" value="ADH-like_N"/>
</dbReference>
<dbReference type="InterPro" id="IPR020843">
    <property type="entry name" value="ER"/>
</dbReference>
<gene>
    <name evidence="2" type="ORF">AS033_10725</name>
</gene>
<reference evidence="2 3" key="1">
    <citation type="journal article" date="2015" name="Int. J. Syst. Evol. Microbiol.">
        <title>Exiguobacterium enclense sp. nov., isolated from sediment.</title>
        <authorList>
            <person name="Dastager S.G."/>
            <person name="Mawlankar R."/>
            <person name="Sonalkar V.V."/>
            <person name="Thorat M.N."/>
            <person name="Mual P."/>
            <person name="Verma A."/>
            <person name="Krishnamurthi S."/>
            <person name="Tang S.K."/>
            <person name="Li W.J."/>
        </authorList>
    </citation>
    <scope>NUCLEOTIDE SEQUENCE [LARGE SCALE GENOMIC DNA]</scope>
    <source>
        <strain evidence="2 3">NIO-1109</strain>
    </source>
</reference>
<feature type="domain" description="Enoyl reductase (ER)" evidence="1">
    <location>
        <begin position="10"/>
        <end position="306"/>
    </location>
</feature>
<dbReference type="SUPFAM" id="SSF50129">
    <property type="entry name" value="GroES-like"/>
    <property type="match status" value="1"/>
</dbReference>
<dbReference type="PANTHER" id="PTHR11695">
    <property type="entry name" value="ALCOHOL DEHYDROGENASE RELATED"/>
    <property type="match status" value="1"/>
</dbReference>
<dbReference type="RefSeq" id="WP_058265497.1">
    <property type="nucleotide sequence ID" value="NZ_FMYN01000003.1"/>
</dbReference>
<dbReference type="PANTHER" id="PTHR11695:SF294">
    <property type="entry name" value="RETICULON-4-INTERACTING PROTEIN 1, MITOCHONDRIAL"/>
    <property type="match status" value="1"/>
</dbReference>
<evidence type="ECO:0000313" key="3">
    <source>
        <dbReference type="Proteomes" id="UP000053797"/>
    </source>
</evidence>
<dbReference type="SMART" id="SM00829">
    <property type="entry name" value="PKS_ER"/>
    <property type="match status" value="1"/>
</dbReference>
<evidence type="ECO:0000313" key="2">
    <source>
        <dbReference type="EMBL" id="KSU48794.1"/>
    </source>
</evidence>
<name>A0A0V8GF70_9BACL</name>
<comment type="caution">
    <text evidence="2">The sequence shown here is derived from an EMBL/GenBank/DDBJ whole genome shotgun (WGS) entry which is preliminary data.</text>
</comment>
<dbReference type="Pfam" id="PF08240">
    <property type="entry name" value="ADH_N"/>
    <property type="match status" value="1"/>
</dbReference>
<dbReference type="InterPro" id="IPR036291">
    <property type="entry name" value="NAD(P)-bd_dom_sf"/>
</dbReference>
<dbReference type="InterPro" id="IPR050700">
    <property type="entry name" value="YIM1/Zinc_Alcohol_DH_Fams"/>
</dbReference>
<dbReference type="Gene3D" id="3.40.50.720">
    <property type="entry name" value="NAD(P)-binding Rossmann-like Domain"/>
    <property type="match status" value="1"/>
</dbReference>
<dbReference type="Proteomes" id="UP000053797">
    <property type="component" value="Unassembled WGS sequence"/>
</dbReference>
<sequence length="311" mass="34200">MKAAYIEQYGGSEQFKVGELEKPVIGPDDVLIEVYAASVNPVDWKLREGYLRQMLSYEMPLVIGWDVAGVIQEVGANVSDLQVGDAVFSRPEIARQGTYAEYVAVDAHLVVKKPESLSFAEAASLPLVSHTAWQVMFEVMDAKPGDRIFIGAGSGGVGTVAIQLAKANGLYVITSTSTKNVDWVKALGADEVIDYKQENPADRVRDVDFVFDTMGGDKQAELYQMLKPNGMLVSISTPPDEEQAKEHNARSAYVFMQPTGERLRHIAKAVERGELQPVVDRIFDLDQIKEAHDYGEEGHAKGKIVIRVKGE</sequence>